<proteinExistence type="inferred from homology"/>
<evidence type="ECO:0000313" key="4">
    <source>
        <dbReference type="EMBL" id="MCF4141301.1"/>
    </source>
</evidence>
<feature type="transmembrane region" description="Helical" evidence="2">
    <location>
        <begin position="21"/>
        <end position="43"/>
    </location>
</feature>
<accession>A0ABS9EM20</accession>
<dbReference type="Gene3D" id="3.40.50.720">
    <property type="entry name" value="NAD(P)-binding Rossmann-like Domain"/>
    <property type="match status" value="2"/>
</dbReference>
<feature type="transmembrane region" description="Helical" evidence="2">
    <location>
        <begin position="118"/>
        <end position="136"/>
    </location>
</feature>
<organism evidence="4 5">
    <name type="scientific">Dethiosulfovibrio marinus</name>
    <dbReference type="NCBI Taxonomy" id="133532"/>
    <lineage>
        <taxon>Bacteria</taxon>
        <taxon>Thermotogati</taxon>
        <taxon>Synergistota</taxon>
        <taxon>Synergistia</taxon>
        <taxon>Synergistales</taxon>
        <taxon>Dethiosulfovibrionaceae</taxon>
        <taxon>Dethiosulfovibrio</taxon>
    </lineage>
</organism>
<keyword evidence="2" id="KW-0812">Transmembrane</keyword>
<feature type="domain" description="Polysaccharide biosynthesis protein CapD-like" evidence="3">
    <location>
        <begin position="291"/>
        <end position="574"/>
    </location>
</feature>
<reference evidence="4 5" key="1">
    <citation type="submission" date="2022-01" db="EMBL/GenBank/DDBJ databases">
        <title>Dethiosulfovibrio faecalis sp. nov., a novel proteolytic, non-sulfur-reducing bacterium isolated from a marine aquaculture solid waste bioreactor.</title>
        <authorList>
            <person name="Grabowski S."/>
            <person name="Apolinario E."/>
            <person name="Schneider N."/>
            <person name="Marshall C.W."/>
            <person name="Sowers K.R."/>
        </authorList>
    </citation>
    <scope>NUCLEOTIDE SEQUENCE [LARGE SCALE GENOMIC DNA]</scope>
    <source>
        <strain evidence="4 5">DSM 12537</strain>
    </source>
</reference>
<evidence type="ECO:0000256" key="1">
    <source>
        <dbReference type="ARBA" id="ARBA00007430"/>
    </source>
</evidence>
<dbReference type="InterPro" id="IPR003869">
    <property type="entry name" value="Polysac_CapD-like"/>
</dbReference>
<dbReference type="RefSeq" id="WP_236097630.1">
    <property type="nucleotide sequence ID" value="NZ_JAKGUD010000001.1"/>
</dbReference>
<sequence length="615" mass="67850">MKESWSVRLLGKWLEVGVRNRYMFFLDVLFCIFATWLGFALRLSFFMDHFYGDMVVSGLIFSGVCSVSFYLGGIYRIYWPQASLEEFALLLRCFLVGSLIFVLCHLLLPFMFIPRSSLAITLLSCFVLVAAYRASWRFFVAARHGQDSCIRTVIVGAGNAGTSLARDLLRNGDELLPVGFVDDDDQKKGKVIAGLPVLGPVSDLENIIVDERISVVLVAIPSASRKVIGDMLMRLSSLGVETRVLPNLRDIAGGVVTTTMLRKVRLEDLLARDPVELDSQVIADVVRQRVILITGAGGSIGSEISRQICSYGPSRVLLLGHGEHSIYGLCEEFREKRVSVPYEPIIADVADSDAMEAVFSKWSPSVVFHVGAHKHVPLMEVNPREALRVNGKGTWVLADLCGRFGVERMVMVSTDKAVNPTSVMGATKRVAEIVVQQAQLNYPETKYMAVRFGNVLGSRGSVVPKFEKQIESGGPVTVTHPDMKRYFMIIPEAAGLVLQASALGKGGEIFVLDMGDPVKIVDLAETLIRLHGYSPGSDIAVDFTGVRPGEKLFEELFYDPDFVDRTAHPKIFRSNLSDKQLPIDPIISEVDVCLSCRGNSTLSTLRKLVPEFNHP</sequence>
<feature type="transmembrane region" description="Helical" evidence="2">
    <location>
        <begin position="89"/>
        <end position="112"/>
    </location>
</feature>
<evidence type="ECO:0000259" key="3">
    <source>
        <dbReference type="Pfam" id="PF02719"/>
    </source>
</evidence>
<dbReference type="EMBL" id="JAKGUD010000001">
    <property type="protein sequence ID" value="MCF4141301.1"/>
    <property type="molecule type" value="Genomic_DNA"/>
</dbReference>
<dbReference type="CDD" id="cd05237">
    <property type="entry name" value="UDP_invert_4-6DH_SDR_e"/>
    <property type="match status" value="1"/>
</dbReference>
<dbReference type="SUPFAM" id="SSF51735">
    <property type="entry name" value="NAD(P)-binding Rossmann-fold domains"/>
    <property type="match status" value="2"/>
</dbReference>
<dbReference type="Pfam" id="PF02719">
    <property type="entry name" value="Polysacc_synt_2"/>
    <property type="match status" value="1"/>
</dbReference>
<comment type="similarity">
    <text evidence="1">Belongs to the polysaccharide synthase family.</text>
</comment>
<evidence type="ECO:0000313" key="5">
    <source>
        <dbReference type="Proteomes" id="UP001200430"/>
    </source>
</evidence>
<dbReference type="PANTHER" id="PTHR43318">
    <property type="entry name" value="UDP-N-ACETYLGLUCOSAMINE 4,6-DEHYDRATASE"/>
    <property type="match status" value="1"/>
</dbReference>
<comment type="caution">
    <text evidence="4">The sequence shown here is derived from an EMBL/GenBank/DDBJ whole genome shotgun (WGS) entry which is preliminary data.</text>
</comment>
<dbReference type="Proteomes" id="UP001200430">
    <property type="component" value="Unassembled WGS sequence"/>
</dbReference>
<feature type="transmembrane region" description="Helical" evidence="2">
    <location>
        <begin position="55"/>
        <end position="77"/>
    </location>
</feature>
<evidence type="ECO:0000256" key="2">
    <source>
        <dbReference type="SAM" id="Phobius"/>
    </source>
</evidence>
<keyword evidence="5" id="KW-1185">Reference proteome</keyword>
<dbReference type="PANTHER" id="PTHR43318:SF1">
    <property type="entry name" value="POLYSACCHARIDE BIOSYNTHESIS PROTEIN EPSC-RELATED"/>
    <property type="match status" value="1"/>
</dbReference>
<name>A0ABS9EM20_9BACT</name>
<dbReference type="InterPro" id="IPR051203">
    <property type="entry name" value="Polysaccharide_Synthase-Rel"/>
</dbReference>
<dbReference type="Pfam" id="PF13727">
    <property type="entry name" value="CoA_binding_3"/>
    <property type="match status" value="1"/>
</dbReference>
<keyword evidence="2" id="KW-0472">Membrane</keyword>
<gene>
    <name evidence="4" type="ORF">L2W38_00510</name>
</gene>
<protein>
    <submittedName>
        <fullName evidence="4">Polysaccharide biosynthesis protein</fullName>
    </submittedName>
</protein>
<dbReference type="InterPro" id="IPR036291">
    <property type="entry name" value="NAD(P)-bd_dom_sf"/>
</dbReference>
<keyword evidence="2" id="KW-1133">Transmembrane helix</keyword>